<dbReference type="STRING" id="1231391.GCA_000308195_02367"/>
<dbReference type="GO" id="GO:0015689">
    <property type="term" value="P:molybdate ion transport"/>
    <property type="evidence" value="ECO:0007669"/>
    <property type="project" value="InterPro"/>
</dbReference>
<dbReference type="Pfam" id="PF13531">
    <property type="entry name" value="SBP_bac_11"/>
    <property type="match status" value="1"/>
</dbReference>
<keyword evidence="3 6" id="KW-0479">Metal-binding</keyword>
<dbReference type="GO" id="GO:0030973">
    <property type="term" value="F:molybdate ion binding"/>
    <property type="evidence" value="ECO:0007669"/>
    <property type="project" value="UniProtKB-ARBA"/>
</dbReference>
<evidence type="ECO:0000256" key="5">
    <source>
        <dbReference type="ARBA" id="ARBA00062515"/>
    </source>
</evidence>
<evidence type="ECO:0000256" key="7">
    <source>
        <dbReference type="SAM" id="SignalP"/>
    </source>
</evidence>
<feature type="binding site" evidence="6">
    <location>
        <position position="211"/>
    </location>
    <ligand>
        <name>molybdate</name>
        <dbReference type="ChEBI" id="CHEBI:36264"/>
    </ligand>
</feature>
<feature type="binding site" evidence="6">
    <location>
        <position position="84"/>
    </location>
    <ligand>
        <name>molybdate</name>
        <dbReference type="ChEBI" id="CHEBI:36264"/>
    </ligand>
</feature>
<feature type="binding site" evidence="6">
    <location>
        <position position="56"/>
    </location>
    <ligand>
        <name>molybdate</name>
        <dbReference type="ChEBI" id="CHEBI:36264"/>
    </ligand>
</feature>
<dbReference type="SUPFAM" id="SSF53850">
    <property type="entry name" value="Periplasmic binding protein-like II"/>
    <property type="match status" value="1"/>
</dbReference>
<dbReference type="NCBIfam" id="TIGR01256">
    <property type="entry name" value="modA"/>
    <property type="match status" value="1"/>
</dbReference>
<dbReference type="GO" id="GO:1901359">
    <property type="term" value="F:tungstate binding"/>
    <property type="evidence" value="ECO:0007669"/>
    <property type="project" value="UniProtKB-ARBA"/>
</dbReference>
<evidence type="ECO:0000256" key="6">
    <source>
        <dbReference type="PIRSR" id="PIRSR004846-1"/>
    </source>
</evidence>
<dbReference type="AlphaFoldDB" id="A0A2U1CKM8"/>
<evidence type="ECO:0000256" key="3">
    <source>
        <dbReference type="ARBA" id="ARBA00022723"/>
    </source>
</evidence>
<protein>
    <submittedName>
        <fullName evidence="8">Molybdate transport system substrate-binding protein</fullName>
    </submittedName>
</protein>
<dbReference type="InterPro" id="IPR050682">
    <property type="entry name" value="ModA/WtpA"/>
</dbReference>
<dbReference type="GO" id="GO:0046872">
    <property type="term" value="F:metal ion binding"/>
    <property type="evidence" value="ECO:0007669"/>
    <property type="project" value="UniProtKB-KW"/>
</dbReference>
<comment type="similarity">
    <text evidence="1">Belongs to the bacterial solute-binding protein ModA family.</text>
</comment>
<evidence type="ECO:0000256" key="2">
    <source>
        <dbReference type="ARBA" id="ARBA00022505"/>
    </source>
</evidence>
<reference evidence="8 9" key="1">
    <citation type="submission" date="2018-04" db="EMBL/GenBank/DDBJ databases">
        <title>Genomic Encyclopedia of Type Strains, Phase IV (KMG-IV): sequencing the most valuable type-strain genomes for metagenomic binning, comparative biology and taxonomic classification.</title>
        <authorList>
            <person name="Goeker M."/>
        </authorList>
    </citation>
    <scope>NUCLEOTIDE SEQUENCE [LARGE SCALE GENOMIC DNA]</scope>
    <source>
        <strain evidence="8 9">DSM 10065</strain>
    </source>
</reference>
<dbReference type="PANTHER" id="PTHR30632">
    <property type="entry name" value="MOLYBDATE-BINDING PERIPLASMIC PROTEIN"/>
    <property type="match status" value="1"/>
</dbReference>
<comment type="caution">
    <text evidence="8">The sequence shown here is derived from an EMBL/GenBank/DDBJ whole genome shotgun (WGS) entry which is preliminary data.</text>
</comment>
<evidence type="ECO:0000256" key="1">
    <source>
        <dbReference type="ARBA" id="ARBA00009175"/>
    </source>
</evidence>
<sequence length="274" mass="28905">MISDGGVTSVIYVCILRSIRYTFTKKIMSRLSLVILTLLFSAQAVAAELTVSAAASLTNAFRELAPLYEAKHPDTKVQLNFAGSGALLQQIAKGAPVDVFASADQVTMNQAQEQGLIKADQRSDFVSNSLVVIVPLQGSGAPASIQDLAKPAYERVAIGLPASVPVGRYTKSVLEKAGLWAAIEPKMIGAQNVRQALDYVARGEVDAGFVYATDAAIMPDKVKVAFTAPTQDPILYPIAPVASAANAGAAKSFVDFVHTDEAQAVMAKYGFGKP</sequence>
<dbReference type="EMBL" id="QEKO01000003">
    <property type="protein sequence ID" value="PVY61566.1"/>
    <property type="molecule type" value="Genomic_DNA"/>
</dbReference>
<dbReference type="InterPro" id="IPR005950">
    <property type="entry name" value="ModA"/>
</dbReference>
<evidence type="ECO:0000313" key="8">
    <source>
        <dbReference type="EMBL" id="PVY61566.1"/>
    </source>
</evidence>
<dbReference type="PIRSF" id="PIRSF004846">
    <property type="entry name" value="ModA"/>
    <property type="match status" value="1"/>
</dbReference>
<organism evidence="8 9">
    <name type="scientific">Pusillimonas noertemannii</name>
    <dbReference type="NCBI Taxonomy" id="305977"/>
    <lineage>
        <taxon>Bacteria</taxon>
        <taxon>Pseudomonadati</taxon>
        <taxon>Pseudomonadota</taxon>
        <taxon>Betaproteobacteria</taxon>
        <taxon>Burkholderiales</taxon>
        <taxon>Alcaligenaceae</taxon>
        <taxon>Pusillimonas</taxon>
    </lineage>
</organism>
<name>A0A2U1CKM8_9BURK</name>
<feature type="chain" id="PRO_5015564265" evidence="7">
    <location>
        <begin position="47"/>
        <end position="274"/>
    </location>
</feature>
<keyword evidence="4 7" id="KW-0732">Signal</keyword>
<evidence type="ECO:0000256" key="4">
    <source>
        <dbReference type="ARBA" id="ARBA00022729"/>
    </source>
</evidence>
<feature type="binding site" evidence="6">
    <location>
        <position position="193"/>
    </location>
    <ligand>
        <name>molybdate</name>
        <dbReference type="ChEBI" id="CHEBI:36264"/>
    </ligand>
</feature>
<dbReference type="PANTHER" id="PTHR30632:SF0">
    <property type="entry name" value="SULFATE-BINDING PROTEIN"/>
    <property type="match status" value="1"/>
</dbReference>
<accession>A0A2U1CKM8</accession>
<feature type="signal peptide" evidence="7">
    <location>
        <begin position="1"/>
        <end position="46"/>
    </location>
</feature>
<evidence type="ECO:0000313" key="9">
    <source>
        <dbReference type="Proteomes" id="UP000246145"/>
    </source>
</evidence>
<comment type="subunit">
    <text evidence="5">The complex is composed of two ATP-binding proteins (ModC), two transmembrane proteins (ModB) and a solute-binding protein (ModA).</text>
</comment>
<dbReference type="Gene3D" id="3.40.190.10">
    <property type="entry name" value="Periplasmic binding protein-like II"/>
    <property type="match status" value="2"/>
</dbReference>
<keyword evidence="9" id="KW-1185">Reference proteome</keyword>
<dbReference type="FunFam" id="3.40.190.10:FF:000035">
    <property type="entry name" value="Molybdate ABC transporter substrate-binding protein"/>
    <property type="match status" value="1"/>
</dbReference>
<dbReference type="Proteomes" id="UP000246145">
    <property type="component" value="Unassembled WGS sequence"/>
</dbReference>
<gene>
    <name evidence="8" type="ORF">C7440_2291</name>
</gene>
<proteinExistence type="inferred from homology"/>
<keyword evidence="2 6" id="KW-0500">Molybdenum</keyword>